<dbReference type="OrthoDB" id="274726at2759"/>
<evidence type="ECO:0000313" key="4">
    <source>
        <dbReference type="Proteomes" id="UP000274922"/>
    </source>
</evidence>
<reference evidence="2" key="2">
    <citation type="submission" date="2018-04" db="EMBL/GenBank/DDBJ databases">
        <title>Leveraging single-cell genomics to expand the Fungal Tree of Life.</title>
        <authorList>
            <consortium name="DOE Joint Genome Institute"/>
            <person name="Ahrendt S.R."/>
            <person name="Quandt C.A."/>
            <person name="Ciobanu D."/>
            <person name="Clum A."/>
            <person name="Salamov A."/>
            <person name="Andreopoulos B."/>
            <person name="Cheng J.-F."/>
            <person name="Woyke T."/>
            <person name="Pelin A."/>
            <person name="Henrissat B."/>
            <person name="Benny G.L."/>
            <person name="Smith M.E."/>
            <person name="James T.Y."/>
            <person name="Grigoriev I.V."/>
        </authorList>
    </citation>
    <scope>NUCLEOTIDE SEQUENCE</scope>
    <source>
        <strain evidence="2">ATCC 52028</strain>
    </source>
</reference>
<dbReference type="EMBL" id="ML014404">
    <property type="protein sequence ID" value="RKO98557.1"/>
    <property type="molecule type" value="Genomic_DNA"/>
</dbReference>
<dbReference type="PANTHER" id="PTHR20978:SF0">
    <property type="entry name" value="SPLICING FACTOR 3B SUBUNIT 5"/>
    <property type="match status" value="1"/>
</dbReference>
<dbReference type="GO" id="GO:0005686">
    <property type="term" value="C:U2 snRNP"/>
    <property type="evidence" value="ECO:0007669"/>
    <property type="project" value="TreeGrafter"/>
</dbReference>
<name>A0A4V1ITX3_9FUNG</name>
<evidence type="ECO:0000313" key="1">
    <source>
        <dbReference type="EMBL" id="RKO97751.1"/>
    </source>
</evidence>
<dbReference type="EMBL" id="ML009176">
    <property type="protein sequence ID" value="RKO97751.1"/>
    <property type="molecule type" value="Genomic_DNA"/>
</dbReference>
<keyword evidence="4" id="KW-1185">Reference proteome</keyword>
<proteinExistence type="predicted"/>
<dbReference type="InterPro" id="IPR009846">
    <property type="entry name" value="SF3b5/RDS3-10"/>
</dbReference>
<dbReference type="AlphaFoldDB" id="A0A4V1ITX3"/>
<sequence>AKYVGTGHPDITKHTWMTHQHRDMLASMIGHPNLLMHTAVAENKSPGRVRIELLRRMVQPCGPPPREEDTA</sequence>
<dbReference type="Proteomes" id="UP000268535">
    <property type="component" value="Unassembled WGS sequence"/>
</dbReference>
<dbReference type="PANTHER" id="PTHR20978">
    <property type="entry name" value="SPLICING FACTOR 3B SUBUNIT 5"/>
    <property type="match status" value="1"/>
</dbReference>
<reference evidence="1" key="3">
    <citation type="submission" date="2018-08" db="EMBL/GenBank/DDBJ databases">
        <title>Leveraging single-cell genomics to expand the Fungal Tree of Life.</title>
        <authorList>
            <consortium name="DOE Joint Genome Institute"/>
            <person name="Ahrendt S.R."/>
            <person name="Quandt C.A."/>
            <person name="Ciobanu D."/>
            <person name="Clum A."/>
            <person name="Salamov A."/>
            <person name="Andreopoulos B."/>
            <person name="Cheng J.-F."/>
            <person name="Woyke T."/>
            <person name="Pelin A."/>
            <person name="Henrissat B."/>
            <person name="Reynolds N."/>
            <person name="Benny G.L."/>
            <person name="Smith M.E."/>
            <person name="James T.Y."/>
            <person name="Grigoriev I.V."/>
        </authorList>
    </citation>
    <scope>NUCLEOTIDE SEQUENCE</scope>
    <source>
        <strain evidence="1">ATCC 52028</strain>
    </source>
</reference>
<dbReference type="Proteomes" id="UP000274922">
    <property type="component" value="Unassembled WGS sequence"/>
</dbReference>
<dbReference type="GO" id="GO:0071011">
    <property type="term" value="C:precatalytic spliceosome"/>
    <property type="evidence" value="ECO:0007669"/>
    <property type="project" value="TreeGrafter"/>
</dbReference>
<evidence type="ECO:0000313" key="2">
    <source>
        <dbReference type="EMBL" id="RKO98557.1"/>
    </source>
</evidence>
<dbReference type="Pfam" id="PF07189">
    <property type="entry name" value="SF3b10"/>
    <property type="match status" value="1"/>
</dbReference>
<accession>A0A4V1ITX3</accession>
<protein>
    <submittedName>
        <fullName evidence="1">Splicing factor 3B subunit 5/RDS3 complex subunit 10</fullName>
    </submittedName>
</protein>
<organism evidence="2 4">
    <name type="scientific">Caulochytrium protostelioides</name>
    <dbReference type="NCBI Taxonomy" id="1555241"/>
    <lineage>
        <taxon>Eukaryota</taxon>
        <taxon>Fungi</taxon>
        <taxon>Fungi incertae sedis</taxon>
        <taxon>Chytridiomycota</taxon>
        <taxon>Chytridiomycota incertae sedis</taxon>
        <taxon>Chytridiomycetes</taxon>
        <taxon>Caulochytriales</taxon>
        <taxon>Caulochytriaceae</taxon>
        <taxon>Caulochytrium</taxon>
    </lineage>
</organism>
<evidence type="ECO:0000313" key="3">
    <source>
        <dbReference type="Proteomes" id="UP000268535"/>
    </source>
</evidence>
<gene>
    <name evidence="1" type="ORF">CAUPRSCDRAFT_6037</name>
    <name evidence="2" type="ORF">CXG81DRAFT_15773</name>
</gene>
<dbReference type="GO" id="GO:0000398">
    <property type="term" value="P:mRNA splicing, via spliceosome"/>
    <property type="evidence" value="ECO:0007669"/>
    <property type="project" value="TreeGrafter"/>
</dbReference>
<dbReference type="STRING" id="1555241.A0A4V1ITX3"/>
<feature type="non-terminal residue" evidence="2">
    <location>
        <position position="1"/>
    </location>
</feature>
<reference evidence="3 4" key="1">
    <citation type="journal article" date="2018" name="Nat. Microbiol.">
        <title>Leveraging single-cell genomics to expand the fungal tree of life.</title>
        <authorList>
            <person name="Ahrendt S.R."/>
            <person name="Quandt C.A."/>
            <person name="Ciobanu D."/>
            <person name="Clum A."/>
            <person name="Salamov A."/>
            <person name="Andreopoulos B."/>
            <person name="Cheng J.F."/>
            <person name="Woyke T."/>
            <person name="Pelin A."/>
            <person name="Henrissat B."/>
            <person name="Reynolds N.K."/>
            <person name="Benny G.L."/>
            <person name="Smith M.E."/>
            <person name="James T.Y."/>
            <person name="Grigoriev I.V."/>
        </authorList>
    </citation>
    <scope>NUCLEOTIDE SEQUENCE [LARGE SCALE GENOMIC DNA]</scope>
    <source>
        <strain evidence="3 4">ATCC 52028</strain>
    </source>
</reference>